<feature type="transmembrane region" description="Helical" evidence="1">
    <location>
        <begin position="113"/>
        <end position="133"/>
    </location>
</feature>
<comment type="caution">
    <text evidence="3">The sequence shown here is derived from an EMBL/GenBank/DDBJ whole genome shotgun (WGS) entry which is preliminary data.</text>
</comment>
<keyword evidence="1" id="KW-0812">Transmembrane</keyword>
<feature type="transmembrane region" description="Helical" evidence="1">
    <location>
        <begin position="31"/>
        <end position="51"/>
    </location>
</feature>
<dbReference type="Proteomes" id="UP000005695">
    <property type="component" value="Unassembled WGS sequence"/>
</dbReference>
<dbReference type="AlphaFoldDB" id="Q1JXL9"/>
<accession>Q1JXL9</accession>
<name>Q1JXL9_DESA6</name>
<keyword evidence="4" id="KW-1185">Reference proteome</keyword>
<keyword evidence="1" id="KW-1133">Transmembrane helix</keyword>
<feature type="domain" description="CAAX prenyl protease 2/Lysostaphin resistance protein A-like" evidence="2">
    <location>
        <begin position="114"/>
        <end position="212"/>
    </location>
</feature>
<evidence type="ECO:0000313" key="3">
    <source>
        <dbReference type="EMBL" id="EAT14943.1"/>
    </source>
</evidence>
<proteinExistence type="predicted"/>
<reference evidence="3" key="2">
    <citation type="submission" date="2006-05" db="EMBL/GenBank/DDBJ databases">
        <title>Sequencing of the draft genome and assembly of Desulfuromonas acetoxidans DSM 684.</title>
        <authorList>
            <consortium name="US DOE Joint Genome Institute (JGI-PGF)"/>
            <person name="Copeland A."/>
            <person name="Lucas S."/>
            <person name="Lapidus A."/>
            <person name="Barry K."/>
            <person name="Detter J.C."/>
            <person name="Glavina del Rio T."/>
            <person name="Hammon N."/>
            <person name="Israni S."/>
            <person name="Dalin E."/>
            <person name="Tice H."/>
            <person name="Bruce D."/>
            <person name="Pitluck S."/>
            <person name="Richardson P."/>
        </authorList>
    </citation>
    <scope>NUCLEOTIDE SEQUENCE [LARGE SCALE GENOMIC DNA]</scope>
    <source>
        <strain evidence="3">DSM 684</strain>
    </source>
</reference>
<protein>
    <submittedName>
        <fullName evidence="3">Abortive infection protein</fullName>
    </submittedName>
</protein>
<feature type="transmembrane region" description="Helical" evidence="1">
    <location>
        <begin position="171"/>
        <end position="192"/>
    </location>
</feature>
<dbReference type="GO" id="GO:0080120">
    <property type="term" value="P:CAAX-box protein maturation"/>
    <property type="evidence" value="ECO:0007669"/>
    <property type="project" value="UniProtKB-ARBA"/>
</dbReference>
<reference evidence="3" key="1">
    <citation type="submission" date="2006-05" db="EMBL/GenBank/DDBJ databases">
        <title>Annotation of the draft genome assembly of Desulfuromonas acetoxidans DSM 684.</title>
        <authorList>
            <consortium name="US DOE Joint Genome Institute (JGI-ORNL)"/>
            <person name="Larimer F."/>
            <person name="Land M."/>
            <person name="Hauser L."/>
        </authorList>
    </citation>
    <scope>NUCLEOTIDE SEQUENCE [LARGE SCALE GENOMIC DNA]</scope>
    <source>
        <strain evidence="3">DSM 684</strain>
    </source>
</reference>
<feature type="transmembrane region" description="Helical" evidence="1">
    <location>
        <begin position="145"/>
        <end position="165"/>
    </location>
</feature>
<dbReference type="GO" id="GO:0004175">
    <property type="term" value="F:endopeptidase activity"/>
    <property type="evidence" value="ECO:0007669"/>
    <property type="project" value="UniProtKB-ARBA"/>
</dbReference>
<feature type="transmembrane region" description="Helical" evidence="1">
    <location>
        <begin position="71"/>
        <end position="93"/>
    </location>
</feature>
<evidence type="ECO:0000259" key="2">
    <source>
        <dbReference type="Pfam" id="PF02517"/>
    </source>
</evidence>
<keyword evidence="1" id="KW-0472">Membrane</keyword>
<sequence>MRTETKAWVWLTLWLVFPALATWTSFTLQWWPQVLYPLSKVVLVVAPFVVWRLRSVIVASRQAGVKKTHGLWGLLSGAVLGVVIFAAWQGLFQGQINGDAIATKLTSLNLLDHYWSVALFIAMINSLLEEWYWRGFVFERLKERNLAAVWVVLLGGVGFGFHHYFTLIVYFSLPITLFFTFATMVAGALWSWMRCRGVSLVDCYISHLIADVALLWIGWQLLGGTHVI</sequence>
<dbReference type="InterPro" id="IPR003675">
    <property type="entry name" value="Rce1/LyrA-like_dom"/>
</dbReference>
<dbReference type="Pfam" id="PF02517">
    <property type="entry name" value="Rce1-like"/>
    <property type="match status" value="1"/>
</dbReference>
<feature type="transmembrane region" description="Helical" evidence="1">
    <location>
        <begin position="204"/>
        <end position="222"/>
    </location>
</feature>
<organism evidence="3 4">
    <name type="scientific">Desulfuromonas acetoxidans (strain DSM 684 / 11070)</name>
    <dbReference type="NCBI Taxonomy" id="281689"/>
    <lineage>
        <taxon>Bacteria</taxon>
        <taxon>Pseudomonadati</taxon>
        <taxon>Thermodesulfobacteriota</taxon>
        <taxon>Desulfuromonadia</taxon>
        <taxon>Desulfuromonadales</taxon>
        <taxon>Desulfuromonadaceae</taxon>
        <taxon>Desulfuromonas</taxon>
    </lineage>
</organism>
<dbReference type="EMBL" id="AAEW02000015">
    <property type="protein sequence ID" value="EAT14943.1"/>
    <property type="molecule type" value="Genomic_DNA"/>
</dbReference>
<evidence type="ECO:0000313" key="4">
    <source>
        <dbReference type="Proteomes" id="UP000005695"/>
    </source>
</evidence>
<evidence type="ECO:0000256" key="1">
    <source>
        <dbReference type="SAM" id="Phobius"/>
    </source>
</evidence>
<gene>
    <name evidence="3" type="ORF">Dace_0721</name>
</gene>